<proteinExistence type="predicted"/>
<dbReference type="OrthoDB" id="5385630at2"/>
<protein>
    <submittedName>
        <fullName evidence="2">Alpha/beta fold hydrolase</fullName>
    </submittedName>
</protein>
<name>A0A540WV67_9BACT</name>
<evidence type="ECO:0000313" key="2">
    <source>
        <dbReference type="EMBL" id="TQF12911.1"/>
    </source>
</evidence>
<dbReference type="Proteomes" id="UP000315369">
    <property type="component" value="Unassembled WGS sequence"/>
</dbReference>
<dbReference type="PRINTS" id="PR00111">
    <property type="entry name" value="ABHYDROLASE"/>
</dbReference>
<dbReference type="InterPro" id="IPR050228">
    <property type="entry name" value="Carboxylesterase_BioH"/>
</dbReference>
<dbReference type="RefSeq" id="WP_141645387.1">
    <property type="nucleotide sequence ID" value="NZ_VIFM01000120.1"/>
</dbReference>
<accession>A0A540WV67</accession>
<comment type="caution">
    <text evidence="2">The sequence shown here is derived from an EMBL/GenBank/DDBJ whole genome shotgun (WGS) entry which is preliminary data.</text>
</comment>
<keyword evidence="3" id="KW-1185">Reference proteome</keyword>
<dbReference type="AlphaFoldDB" id="A0A540WV67"/>
<organism evidence="2 3">
    <name type="scientific">Myxococcus llanfairpwllgwyngyllgogerychwyrndrobwllllantysiliogogogochensis</name>
    <dbReference type="NCBI Taxonomy" id="2590453"/>
    <lineage>
        <taxon>Bacteria</taxon>
        <taxon>Pseudomonadati</taxon>
        <taxon>Myxococcota</taxon>
        <taxon>Myxococcia</taxon>
        <taxon>Myxococcales</taxon>
        <taxon>Cystobacterineae</taxon>
        <taxon>Myxococcaceae</taxon>
        <taxon>Myxococcus</taxon>
    </lineage>
</organism>
<reference evidence="2 3" key="1">
    <citation type="submission" date="2019-06" db="EMBL/GenBank/DDBJ databases">
        <authorList>
            <person name="Livingstone P."/>
            <person name="Whitworth D."/>
        </authorList>
    </citation>
    <scope>NUCLEOTIDE SEQUENCE [LARGE SCALE GENOMIC DNA]</scope>
    <source>
        <strain evidence="2 3">AM401</strain>
    </source>
</reference>
<sequence>MTTPTLPTKTGHAQVNGLRLYYEVRGVPADGVLPLVLLHGGLHNTLMDAPVATRLAQGRQVISVDLQGHGRTADIDRPLRYEQLADDFAALLDELRVPQADVLGYSLGGGVGLRLAVQHPSRVRKLVVVSSPFSSTGWYPEVATAFQHLTGALADMMKPAPVYQTYAAIAPDATGFARLIDKTGELQRRPYDWSVEVSKLPMPVLLVFADADSMPPSYIARFYELLGGGQRDGGLDGSGRPKSSLAILPGHTHYDLFESPAMITTVEPFLGP</sequence>
<keyword evidence="2" id="KW-0378">Hydrolase</keyword>
<dbReference type="PANTHER" id="PTHR43194:SF5">
    <property type="entry name" value="PIMELOYL-[ACYL-CARRIER PROTEIN] METHYL ESTER ESTERASE"/>
    <property type="match status" value="1"/>
</dbReference>
<dbReference type="GO" id="GO:0016787">
    <property type="term" value="F:hydrolase activity"/>
    <property type="evidence" value="ECO:0007669"/>
    <property type="project" value="UniProtKB-KW"/>
</dbReference>
<dbReference type="Pfam" id="PF00561">
    <property type="entry name" value="Abhydrolase_1"/>
    <property type="match status" value="1"/>
</dbReference>
<dbReference type="Gene3D" id="3.40.50.1820">
    <property type="entry name" value="alpha/beta hydrolase"/>
    <property type="match status" value="1"/>
</dbReference>
<dbReference type="PANTHER" id="PTHR43194">
    <property type="entry name" value="HYDROLASE ALPHA/BETA FOLD FAMILY"/>
    <property type="match status" value="1"/>
</dbReference>
<evidence type="ECO:0000313" key="3">
    <source>
        <dbReference type="Proteomes" id="UP000315369"/>
    </source>
</evidence>
<gene>
    <name evidence="2" type="ORF">FJV41_26700</name>
</gene>
<dbReference type="SUPFAM" id="SSF53474">
    <property type="entry name" value="alpha/beta-Hydrolases"/>
    <property type="match status" value="1"/>
</dbReference>
<dbReference type="InterPro" id="IPR029058">
    <property type="entry name" value="AB_hydrolase_fold"/>
</dbReference>
<dbReference type="InterPro" id="IPR000073">
    <property type="entry name" value="AB_hydrolase_1"/>
</dbReference>
<feature type="domain" description="AB hydrolase-1" evidence="1">
    <location>
        <begin position="34"/>
        <end position="135"/>
    </location>
</feature>
<evidence type="ECO:0000259" key="1">
    <source>
        <dbReference type="Pfam" id="PF00561"/>
    </source>
</evidence>
<dbReference type="EMBL" id="VIFM01000120">
    <property type="protein sequence ID" value="TQF12911.1"/>
    <property type="molecule type" value="Genomic_DNA"/>
</dbReference>